<evidence type="ECO:0000313" key="1">
    <source>
        <dbReference type="EMBL" id="OLP83663.1"/>
    </source>
</evidence>
<dbReference type="OrthoDB" id="422882at2759"/>
<proteinExistence type="predicted"/>
<comment type="caution">
    <text evidence="1">The sequence shown here is derived from an EMBL/GenBank/DDBJ whole genome shotgun (WGS) entry which is preliminary data.</text>
</comment>
<sequence>MDFTAAFDDVDSPADSFINSEAAAPDADDFIIAEAVAPDFLMGFESSGEESPTRRQDEEALQAVGQGMDQQIVQVESREQLAPGGSYRKYSMTGKVGRGRHGDAVERASVCAHMRSEKRAKKAFQQSELIVQTLQDSVLVKEGKTLQLSVKGSSCGLKITLHKVGSKGNRFVRKIHFSAFIKSSFGMNTSNIALASMMNIDSSTVPRLQKTCAGVFMASQAKMLARLCAYCQANPPTCVHHHVKWDETTVATSLNPGGASQSVRSAWSVLVVRARILISWPSGAMLQLRLVMPTVPMMTCSAEQIFYALEHHPSFYTINRMVRLLQKSAELAATLHEVDGAYANIRLHNYFLSLGAFDPSQDSDGVFLESARCQSHATHLISVAMLALIGGNLLNRYYGLAVFMRNLGYLLRLQLALQQWIQDLGIGDEDRRRVSQFDKRLQEFMVMWNGRLKANKKISEKFLICEVLDKQSSTIWAVLQNIAHQLMDKVAQVGNQSDILLKIFILADEMDAEQDVDLCTVEVTGACIDSDDIVIHLLPDEEQPENPDVAAPPSVAVLPDAGPEQGEQGFDLLAEVLEGPARARGRGRGRGRGGRTSADLRQGLIASLPFDAAAVQDELESELQSLLQEHNYELLPEPTGDKSGDAVDDLLQDPVLSASLPAGFGDSLQEAVNSCREPDVGHHAMFAESDDELVQGESLGEDETDVVVGADDVANDAEIRPRDEGDEGASPMGGIGLDADSPPQAPWFLN</sequence>
<evidence type="ECO:0000313" key="2">
    <source>
        <dbReference type="Proteomes" id="UP000186817"/>
    </source>
</evidence>
<reference evidence="1 2" key="1">
    <citation type="submission" date="2016-02" db="EMBL/GenBank/DDBJ databases">
        <title>Genome analysis of coral dinoflagellate symbionts highlights evolutionary adaptations to a symbiotic lifestyle.</title>
        <authorList>
            <person name="Aranda M."/>
            <person name="Li Y."/>
            <person name="Liew Y.J."/>
            <person name="Baumgarten S."/>
            <person name="Simakov O."/>
            <person name="Wilson M."/>
            <person name="Piel J."/>
            <person name="Ashoor H."/>
            <person name="Bougouffa S."/>
            <person name="Bajic V.B."/>
            <person name="Ryu T."/>
            <person name="Ravasi T."/>
            <person name="Bayer T."/>
            <person name="Micklem G."/>
            <person name="Kim H."/>
            <person name="Bhak J."/>
            <person name="Lajeunesse T.C."/>
            <person name="Voolstra C.R."/>
        </authorList>
    </citation>
    <scope>NUCLEOTIDE SEQUENCE [LARGE SCALE GENOMIC DNA]</scope>
    <source>
        <strain evidence="1 2">CCMP2467</strain>
    </source>
</reference>
<accession>A0A1Q9CL57</accession>
<protein>
    <submittedName>
        <fullName evidence="1">Uncharacterized protein</fullName>
    </submittedName>
</protein>
<dbReference type="AlphaFoldDB" id="A0A1Q9CL57"/>
<dbReference type="EMBL" id="LSRX01001101">
    <property type="protein sequence ID" value="OLP83663.1"/>
    <property type="molecule type" value="Genomic_DNA"/>
</dbReference>
<dbReference type="Proteomes" id="UP000186817">
    <property type="component" value="Unassembled WGS sequence"/>
</dbReference>
<name>A0A1Q9CL57_SYMMI</name>
<keyword evidence="2" id="KW-1185">Reference proteome</keyword>
<gene>
    <name evidence="1" type="ORF">AK812_SmicGene35565</name>
</gene>
<organism evidence="1 2">
    <name type="scientific">Symbiodinium microadriaticum</name>
    <name type="common">Dinoflagellate</name>
    <name type="synonym">Zooxanthella microadriatica</name>
    <dbReference type="NCBI Taxonomy" id="2951"/>
    <lineage>
        <taxon>Eukaryota</taxon>
        <taxon>Sar</taxon>
        <taxon>Alveolata</taxon>
        <taxon>Dinophyceae</taxon>
        <taxon>Suessiales</taxon>
        <taxon>Symbiodiniaceae</taxon>
        <taxon>Symbiodinium</taxon>
    </lineage>
</organism>